<evidence type="ECO:0000256" key="1">
    <source>
        <dbReference type="ARBA" id="ARBA00023015"/>
    </source>
</evidence>
<organism evidence="6 7">
    <name type="scientific">Pelolinea submarina</name>
    <dbReference type="NCBI Taxonomy" id="913107"/>
    <lineage>
        <taxon>Bacteria</taxon>
        <taxon>Bacillati</taxon>
        <taxon>Chloroflexota</taxon>
        <taxon>Anaerolineae</taxon>
        <taxon>Anaerolineales</taxon>
        <taxon>Anaerolineaceae</taxon>
        <taxon>Pelolinea</taxon>
    </lineage>
</organism>
<dbReference type="OrthoDB" id="9179041at2"/>
<comment type="caution">
    <text evidence="6">The sequence shown here is derived from an EMBL/GenBank/DDBJ whole genome shotgun (WGS) entry which is preliminary data.</text>
</comment>
<evidence type="ECO:0000256" key="2">
    <source>
        <dbReference type="ARBA" id="ARBA00023125"/>
    </source>
</evidence>
<feature type="domain" description="HTH tetR-type" evidence="5">
    <location>
        <begin position="9"/>
        <end position="69"/>
    </location>
</feature>
<dbReference type="PANTHER" id="PTHR43479:SF11">
    <property type="entry name" value="ACREF_ENVCD OPERON REPRESSOR-RELATED"/>
    <property type="match status" value="1"/>
</dbReference>
<protein>
    <submittedName>
        <fullName evidence="6">TetR family transcriptional regulator</fullName>
    </submittedName>
</protein>
<dbReference type="InterPro" id="IPR025996">
    <property type="entry name" value="MT1864/Rv1816-like_C"/>
</dbReference>
<dbReference type="InterPro" id="IPR036271">
    <property type="entry name" value="Tet_transcr_reg_TetR-rel_C_sf"/>
</dbReference>
<evidence type="ECO:0000313" key="6">
    <source>
        <dbReference type="EMBL" id="REG06303.1"/>
    </source>
</evidence>
<dbReference type="PRINTS" id="PR00455">
    <property type="entry name" value="HTHTETR"/>
</dbReference>
<evidence type="ECO:0000256" key="3">
    <source>
        <dbReference type="ARBA" id="ARBA00023163"/>
    </source>
</evidence>
<name>A0A347ZPY7_9CHLR</name>
<dbReference type="GO" id="GO:0003677">
    <property type="term" value="F:DNA binding"/>
    <property type="evidence" value="ECO:0007669"/>
    <property type="project" value="UniProtKB-UniRule"/>
</dbReference>
<sequence length="202" mass="22047">MTNDTYHHGDLKNALIRAGVEILARDGIGALSLRSVAREAGVSHSAPYAHFSDKQALIAAISTEGFHRLYAKLEAASAHFKSQPIKQITACARAYADFAVQERDIFNIMFSGVLEQEKAYPEFVEISKATAALLAKIVSSCQDAGIFPTGKTDLLSVAIWGQMHGIVSLALEKQISHTVLDQYKLNEILLFALNQFALVELT</sequence>
<proteinExistence type="predicted"/>
<dbReference type="Pfam" id="PF00440">
    <property type="entry name" value="TetR_N"/>
    <property type="match status" value="1"/>
</dbReference>
<dbReference type="Gene3D" id="1.10.357.10">
    <property type="entry name" value="Tetracycline Repressor, domain 2"/>
    <property type="match status" value="1"/>
</dbReference>
<dbReference type="Proteomes" id="UP000256388">
    <property type="component" value="Unassembled WGS sequence"/>
</dbReference>
<dbReference type="InterPro" id="IPR001647">
    <property type="entry name" value="HTH_TetR"/>
</dbReference>
<dbReference type="InterPro" id="IPR050624">
    <property type="entry name" value="HTH-type_Tx_Regulator"/>
</dbReference>
<keyword evidence="7" id="KW-1185">Reference proteome</keyword>
<reference evidence="6 7" key="1">
    <citation type="submission" date="2018-08" db="EMBL/GenBank/DDBJ databases">
        <title>Genomic Encyclopedia of Type Strains, Phase IV (KMG-IV): sequencing the most valuable type-strain genomes for metagenomic binning, comparative biology and taxonomic classification.</title>
        <authorList>
            <person name="Goeker M."/>
        </authorList>
    </citation>
    <scope>NUCLEOTIDE SEQUENCE [LARGE SCALE GENOMIC DNA]</scope>
    <source>
        <strain evidence="6 7">DSM 23923</strain>
    </source>
</reference>
<feature type="DNA-binding region" description="H-T-H motif" evidence="4">
    <location>
        <begin position="32"/>
        <end position="51"/>
    </location>
</feature>
<dbReference type="PANTHER" id="PTHR43479">
    <property type="entry name" value="ACREF/ENVCD OPERON REPRESSOR-RELATED"/>
    <property type="match status" value="1"/>
</dbReference>
<dbReference type="EMBL" id="QUMS01000004">
    <property type="protein sequence ID" value="REG06303.1"/>
    <property type="molecule type" value="Genomic_DNA"/>
</dbReference>
<gene>
    <name evidence="6" type="ORF">DFR64_2736</name>
</gene>
<dbReference type="SUPFAM" id="SSF46689">
    <property type="entry name" value="Homeodomain-like"/>
    <property type="match status" value="1"/>
</dbReference>
<dbReference type="Pfam" id="PF13305">
    <property type="entry name" value="TetR_C_33"/>
    <property type="match status" value="1"/>
</dbReference>
<evidence type="ECO:0000259" key="5">
    <source>
        <dbReference type="PROSITE" id="PS50977"/>
    </source>
</evidence>
<evidence type="ECO:0000256" key="4">
    <source>
        <dbReference type="PROSITE-ProRule" id="PRU00335"/>
    </source>
</evidence>
<evidence type="ECO:0000313" key="7">
    <source>
        <dbReference type="Proteomes" id="UP000256388"/>
    </source>
</evidence>
<keyword evidence="3" id="KW-0804">Transcription</keyword>
<accession>A0A347ZPY7</accession>
<dbReference type="RefSeq" id="WP_126440379.1">
    <property type="nucleotide sequence ID" value="NZ_AP018437.1"/>
</dbReference>
<keyword evidence="2 4" id="KW-0238">DNA-binding</keyword>
<dbReference type="InterPro" id="IPR009057">
    <property type="entry name" value="Homeodomain-like_sf"/>
</dbReference>
<dbReference type="SUPFAM" id="SSF48498">
    <property type="entry name" value="Tetracyclin repressor-like, C-terminal domain"/>
    <property type="match status" value="1"/>
</dbReference>
<keyword evidence="1" id="KW-0805">Transcription regulation</keyword>
<dbReference type="AlphaFoldDB" id="A0A347ZPY7"/>
<dbReference type="PROSITE" id="PS50977">
    <property type="entry name" value="HTH_TETR_2"/>
    <property type="match status" value="1"/>
</dbReference>